<evidence type="ECO:0000256" key="1">
    <source>
        <dbReference type="ARBA" id="ARBA00006347"/>
    </source>
</evidence>
<feature type="domain" description="Thioredoxin" evidence="4">
    <location>
        <begin position="6"/>
        <end position="207"/>
    </location>
</feature>
<evidence type="ECO:0000256" key="2">
    <source>
        <dbReference type="SAM" id="MobiDB-lite"/>
    </source>
</evidence>
<dbReference type="GO" id="GO:0006457">
    <property type="term" value="P:protein folding"/>
    <property type="evidence" value="ECO:0007669"/>
    <property type="project" value="TreeGrafter"/>
</dbReference>
<name>A0A5J4XCF5_9EUKA</name>
<reference evidence="5 6" key="1">
    <citation type="submission" date="2019-03" db="EMBL/GenBank/DDBJ databases">
        <title>Single cell metagenomics reveals metabolic interactions within the superorganism composed of flagellate Streblomastix strix and complex community of Bacteroidetes bacteria on its surface.</title>
        <authorList>
            <person name="Treitli S.C."/>
            <person name="Kolisko M."/>
            <person name="Husnik F."/>
            <person name="Keeling P."/>
            <person name="Hampl V."/>
        </authorList>
    </citation>
    <scope>NUCLEOTIDE SEQUENCE [LARGE SCALE GENOMIC DNA]</scope>
    <source>
        <strain evidence="5">ST1C</strain>
    </source>
</reference>
<dbReference type="GO" id="GO:0005783">
    <property type="term" value="C:endoplasmic reticulum"/>
    <property type="evidence" value="ECO:0007669"/>
    <property type="project" value="TreeGrafter"/>
</dbReference>
<proteinExistence type="inferred from homology"/>
<dbReference type="PROSITE" id="PS51352">
    <property type="entry name" value="THIOREDOXIN_2"/>
    <property type="match status" value="1"/>
</dbReference>
<dbReference type="Proteomes" id="UP000324800">
    <property type="component" value="Unassembled WGS sequence"/>
</dbReference>
<evidence type="ECO:0000313" key="5">
    <source>
        <dbReference type="EMBL" id="KAA6404199.1"/>
    </source>
</evidence>
<dbReference type="GO" id="GO:0034976">
    <property type="term" value="P:response to endoplasmic reticulum stress"/>
    <property type="evidence" value="ECO:0007669"/>
    <property type="project" value="TreeGrafter"/>
</dbReference>
<evidence type="ECO:0000259" key="4">
    <source>
        <dbReference type="PROSITE" id="PS51352"/>
    </source>
</evidence>
<protein>
    <recommendedName>
        <fullName evidence="4">Thioredoxin domain-containing protein</fullName>
    </recommendedName>
</protein>
<organism evidence="5 6">
    <name type="scientific">Streblomastix strix</name>
    <dbReference type="NCBI Taxonomy" id="222440"/>
    <lineage>
        <taxon>Eukaryota</taxon>
        <taxon>Metamonada</taxon>
        <taxon>Preaxostyla</taxon>
        <taxon>Oxymonadida</taxon>
        <taxon>Streblomastigidae</taxon>
        <taxon>Streblomastix</taxon>
    </lineage>
</organism>
<keyword evidence="3" id="KW-0732">Signal</keyword>
<dbReference type="InterPro" id="IPR013766">
    <property type="entry name" value="Thioredoxin_domain"/>
</dbReference>
<dbReference type="OrthoDB" id="427280at2759"/>
<dbReference type="Pfam" id="PF13848">
    <property type="entry name" value="Thioredoxin_6"/>
    <property type="match status" value="1"/>
</dbReference>
<dbReference type="AlphaFoldDB" id="A0A5J4XCF5"/>
<gene>
    <name evidence="5" type="ORF">EZS28_000282</name>
</gene>
<feature type="chain" id="PRO_5023902760" description="Thioredoxin domain-containing protein" evidence="3">
    <location>
        <begin position="20"/>
        <end position="607"/>
    </location>
</feature>
<dbReference type="PANTHER" id="PTHR18929">
    <property type="entry name" value="PROTEIN DISULFIDE ISOMERASE"/>
    <property type="match status" value="1"/>
</dbReference>
<feature type="region of interest" description="Disordered" evidence="2">
    <location>
        <begin position="576"/>
        <end position="607"/>
    </location>
</feature>
<evidence type="ECO:0000256" key="3">
    <source>
        <dbReference type="SAM" id="SignalP"/>
    </source>
</evidence>
<dbReference type="SUPFAM" id="SSF52833">
    <property type="entry name" value="Thioredoxin-like"/>
    <property type="match status" value="3"/>
</dbReference>
<dbReference type="InterPro" id="IPR036249">
    <property type="entry name" value="Thioredoxin-like_sf"/>
</dbReference>
<feature type="signal peptide" evidence="3">
    <location>
        <begin position="1"/>
        <end position="19"/>
    </location>
</feature>
<dbReference type="GO" id="GO:0003756">
    <property type="term" value="F:protein disulfide isomerase activity"/>
    <property type="evidence" value="ECO:0007669"/>
    <property type="project" value="TreeGrafter"/>
</dbReference>
<comment type="caution">
    <text evidence="5">The sequence shown here is derived from an EMBL/GenBank/DDBJ whole genome shotgun (WGS) entry which is preliminary data.</text>
</comment>
<evidence type="ECO:0000313" key="6">
    <source>
        <dbReference type="Proteomes" id="UP000324800"/>
    </source>
</evidence>
<accession>A0A5J4XCF5</accession>
<dbReference type="CDD" id="cd02961">
    <property type="entry name" value="PDI_a_family"/>
    <property type="match status" value="1"/>
</dbReference>
<feature type="compositionally biased region" description="Basic and acidic residues" evidence="2">
    <location>
        <begin position="582"/>
        <end position="607"/>
    </location>
</feature>
<dbReference type="EMBL" id="SNRW01000021">
    <property type="protein sequence ID" value="KAA6404199.1"/>
    <property type="molecule type" value="Genomic_DNA"/>
</dbReference>
<dbReference type="Gene3D" id="3.40.30.10">
    <property type="entry name" value="Glutaredoxin"/>
    <property type="match status" value="4"/>
</dbReference>
<comment type="similarity">
    <text evidence="1">Belongs to the protein disulfide isomerase family.</text>
</comment>
<dbReference type="Pfam" id="PF00085">
    <property type="entry name" value="Thioredoxin"/>
    <property type="match status" value="1"/>
</dbReference>
<sequence>MFTIAVSLLAIAALYAAEGLQGSYAVLNFTDADFKDRIVQKPTLCLFYVNWCGYCKALMPQYIKAAESLVNDPTVALARVECDSNHNTCGQGQNQTAYNSARTEDAIVKWVKENTLPTFTLVKTEEELDKLITGRKFALIGRFTSEESPALKVLKDSFDLGQTQAIRVALIDPNLARPSLVLKHIKDNFIEKFEEEDITKWTKEAISKFEQVHATNIIEDENPVETRVRLEKKGPVAFLFCDYAADGAKTNTCDELIKPLKDVAIKYRGKASFVIVDNKKFGVMKKSLGLPDAIPSFAVEVQKEKDASSGSTSRFKFVNGVGEDSVPTDGTSASPAQHAKADALKSYTPYNRIHYALQNTEAPNAITGDKISTFIDGILNGKIKTSIRAEKADLEGPIVHLDGSNFESVVLDPTKNVLVRFLVSSCVACAKKQPLFTRIAKDLDEIKSDKYSGDSSNKLNGGVTPQVKDTANKLVIAEIDVQDNDLPSDFFFPFDEFPTQLLFKARKEGDALKGKNKEVIRLGQFDSYEKMKRFLKDELAGLYEGEFPLVVNSKVIEDEDEIEFIEQSMKDGSFYNKRKQVKKDAPKKEEAIKKDDAKPKNPNEKEL</sequence>
<dbReference type="CDD" id="cd02981">
    <property type="entry name" value="PDI_b_family"/>
    <property type="match status" value="1"/>
</dbReference>
<dbReference type="PANTHER" id="PTHR18929:SF240">
    <property type="entry name" value="PROTEIN DISULFIDE-ISOMERASE"/>
    <property type="match status" value="1"/>
</dbReference>